<dbReference type="Gene3D" id="3.10.620.30">
    <property type="match status" value="1"/>
</dbReference>
<dbReference type="RefSeq" id="WP_336602179.1">
    <property type="nucleotide sequence ID" value="NZ_JACFYJ010000119.1"/>
</dbReference>
<proteinExistence type="predicted"/>
<dbReference type="Pfam" id="PF01841">
    <property type="entry name" value="Transglut_core"/>
    <property type="match status" value="1"/>
</dbReference>
<dbReference type="SMART" id="SM00460">
    <property type="entry name" value="TGc"/>
    <property type="match status" value="1"/>
</dbReference>
<dbReference type="EMBL" id="JACFYJ010000119">
    <property type="protein sequence ID" value="MEI6002566.1"/>
    <property type="molecule type" value="Genomic_DNA"/>
</dbReference>
<comment type="caution">
    <text evidence="2">The sequence shown here is derived from an EMBL/GenBank/DDBJ whole genome shotgun (WGS) entry which is preliminary data.</text>
</comment>
<dbReference type="Proteomes" id="UP001386437">
    <property type="component" value="Unassembled WGS sequence"/>
</dbReference>
<dbReference type="InterPro" id="IPR013589">
    <property type="entry name" value="Bac_transglu_N"/>
</dbReference>
<reference evidence="2 3" key="1">
    <citation type="journal article" date="2022" name="Arch. Microbiol.">
        <title>Paraburkholderia bengalensis sp. nov. isolated from roots of Oryza sativa, IR64.</title>
        <authorList>
            <person name="Nag P."/>
            <person name="Mondal N."/>
            <person name="Sarkar J."/>
            <person name="Das S."/>
        </authorList>
    </citation>
    <scope>NUCLEOTIDE SEQUENCE [LARGE SCALE GENOMIC DNA]</scope>
    <source>
        <strain evidence="2 3">IR64_4_BI</strain>
    </source>
</reference>
<dbReference type="PANTHER" id="PTHR33490:SF1">
    <property type="entry name" value="SLL1233 PROTEIN"/>
    <property type="match status" value="1"/>
</dbReference>
<keyword evidence="3" id="KW-1185">Reference proteome</keyword>
<evidence type="ECO:0000259" key="1">
    <source>
        <dbReference type="SMART" id="SM00460"/>
    </source>
</evidence>
<gene>
    <name evidence="2" type="ORF">H3V53_37300</name>
</gene>
<dbReference type="InterPro" id="IPR002931">
    <property type="entry name" value="Transglutaminase-like"/>
</dbReference>
<dbReference type="PANTHER" id="PTHR33490">
    <property type="entry name" value="BLR5614 PROTEIN-RELATED"/>
    <property type="match status" value="1"/>
</dbReference>
<dbReference type="InterPro" id="IPR038765">
    <property type="entry name" value="Papain-like_cys_pep_sf"/>
</dbReference>
<name>A0ABU8J486_9BURK</name>
<sequence length="335" mass="37436">MSVFLEVEHVTTYRYHRPVEFSPHRVMFRPRAAHDIRVLSATLAASPHSIQYWMQDVFSNSVAIVEPRVPADTLELRAHFVIEHFGVRNLELPVAPEAENYPFQYTVDDQLDLTPFLPPQYPDDQPILRDWVAQFLPRRGTTHTRDILANMNAAIRSDFEYQSRDAVGTQPPSETLNRRSGTCRDFALLMMEAVRGLGLAARFVSGYLYDQVLDTPAPPPVRNTGLQQGAKQIESRDEPLVVGAGATHAWLHVFLPGAGWVPYDPTNSLVGGTDLIRVAFTRKPEQAAPVSGSWFGAAQDFIGMDVSVSVRRIEQPAETSRMSERCAPSPLVTES</sequence>
<evidence type="ECO:0000313" key="2">
    <source>
        <dbReference type="EMBL" id="MEI6002566.1"/>
    </source>
</evidence>
<dbReference type="Pfam" id="PF08379">
    <property type="entry name" value="Bact_transglu_N"/>
    <property type="match status" value="1"/>
</dbReference>
<protein>
    <submittedName>
        <fullName evidence="2">Transglutaminase family protein</fullName>
    </submittedName>
</protein>
<evidence type="ECO:0000313" key="3">
    <source>
        <dbReference type="Proteomes" id="UP001386437"/>
    </source>
</evidence>
<accession>A0ABU8J486</accession>
<organism evidence="2 3">
    <name type="scientific">Paraburkholderia bengalensis</name>
    <dbReference type="NCBI Taxonomy" id="2747562"/>
    <lineage>
        <taxon>Bacteria</taxon>
        <taxon>Pseudomonadati</taxon>
        <taxon>Pseudomonadota</taxon>
        <taxon>Betaproteobacteria</taxon>
        <taxon>Burkholderiales</taxon>
        <taxon>Burkholderiaceae</taxon>
        <taxon>Paraburkholderia</taxon>
    </lineage>
</organism>
<dbReference type="SUPFAM" id="SSF54001">
    <property type="entry name" value="Cysteine proteinases"/>
    <property type="match status" value="1"/>
</dbReference>
<feature type="domain" description="Transglutaminase-like" evidence="1">
    <location>
        <begin position="175"/>
        <end position="267"/>
    </location>
</feature>